<dbReference type="Proteomes" id="UP000031036">
    <property type="component" value="Unassembled WGS sequence"/>
</dbReference>
<dbReference type="EMBL" id="JPKZ01000879">
    <property type="protein sequence ID" value="KHN85038.1"/>
    <property type="molecule type" value="Genomic_DNA"/>
</dbReference>
<protein>
    <submittedName>
        <fullName evidence="1">Uncharacterized protein</fullName>
    </submittedName>
</protein>
<accession>A0A0B2VTL2</accession>
<proteinExistence type="predicted"/>
<comment type="caution">
    <text evidence="1">The sequence shown here is derived from an EMBL/GenBank/DDBJ whole genome shotgun (WGS) entry which is preliminary data.</text>
</comment>
<sequence length="111" mass="12719">GIRFKLLTFSSSLCNEHAALTTESSEPTCTLYRSFYLDPVQTISFVLCFAIEWSSILPSQRGWRRWNVCFRGSFDKPVETEVQERLIVHPLETVENQDHGANCETHQRGAP</sequence>
<dbReference type="AlphaFoldDB" id="A0A0B2VTL2"/>
<feature type="non-terminal residue" evidence="1">
    <location>
        <position position="111"/>
    </location>
</feature>
<keyword evidence="2" id="KW-1185">Reference proteome</keyword>
<evidence type="ECO:0000313" key="2">
    <source>
        <dbReference type="Proteomes" id="UP000031036"/>
    </source>
</evidence>
<gene>
    <name evidence="1" type="ORF">Tcan_00494</name>
</gene>
<feature type="non-terminal residue" evidence="1">
    <location>
        <position position="1"/>
    </location>
</feature>
<reference evidence="1 2" key="1">
    <citation type="submission" date="2014-11" db="EMBL/GenBank/DDBJ databases">
        <title>Genetic blueprint of the zoonotic pathogen Toxocara canis.</title>
        <authorList>
            <person name="Zhu X.-Q."/>
            <person name="Korhonen P.K."/>
            <person name="Cai H."/>
            <person name="Young N.D."/>
            <person name="Nejsum P."/>
            <person name="von Samson-Himmelstjerna G."/>
            <person name="Boag P.R."/>
            <person name="Tan P."/>
            <person name="Li Q."/>
            <person name="Min J."/>
            <person name="Yang Y."/>
            <person name="Wang X."/>
            <person name="Fang X."/>
            <person name="Hall R.S."/>
            <person name="Hofmann A."/>
            <person name="Sternberg P.W."/>
            <person name="Jex A.R."/>
            <person name="Gasser R.B."/>
        </authorList>
    </citation>
    <scope>NUCLEOTIDE SEQUENCE [LARGE SCALE GENOMIC DNA]</scope>
    <source>
        <strain evidence="1">PN_DK_2014</strain>
    </source>
</reference>
<organism evidence="1 2">
    <name type="scientific">Toxocara canis</name>
    <name type="common">Canine roundworm</name>
    <dbReference type="NCBI Taxonomy" id="6265"/>
    <lineage>
        <taxon>Eukaryota</taxon>
        <taxon>Metazoa</taxon>
        <taxon>Ecdysozoa</taxon>
        <taxon>Nematoda</taxon>
        <taxon>Chromadorea</taxon>
        <taxon>Rhabditida</taxon>
        <taxon>Spirurina</taxon>
        <taxon>Ascaridomorpha</taxon>
        <taxon>Ascaridoidea</taxon>
        <taxon>Toxocaridae</taxon>
        <taxon>Toxocara</taxon>
    </lineage>
</organism>
<evidence type="ECO:0000313" key="1">
    <source>
        <dbReference type="EMBL" id="KHN85038.1"/>
    </source>
</evidence>
<name>A0A0B2VTL2_TOXCA</name>